<accession>A0A7G9YH22</accession>
<sequence length="67" mass="7572">MGDAFEYFRTNLVDITGSYEGEYVAIIDDSIVAHGRDAKKVYSAAKEKFPRKTIFLGQVPRKEAMIL</sequence>
<evidence type="ECO:0000313" key="2">
    <source>
        <dbReference type="EMBL" id="QNO47306.1"/>
    </source>
</evidence>
<evidence type="ECO:0000259" key="1">
    <source>
        <dbReference type="Pfam" id="PF18929"/>
    </source>
</evidence>
<gene>
    <name evidence="2" type="ORF">POPKKDDM_00025</name>
</gene>
<protein>
    <recommendedName>
        <fullName evidence="1">DUF5678 domain-containing protein</fullName>
    </recommendedName>
</protein>
<proteinExistence type="predicted"/>
<feature type="domain" description="DUF5678" evidence="1">
    <location>
        <begin position="18"/>
        <end position="62"/>
    </location>
</feature>
<dbReference type="InterPro" id="IPR043734">
    <property type="entry name" value="DUF5678"/>
</dbReference>
<dbReference type="EMBL" id="MT631255">
    <property type="protein sequence ID" value="QNO47306.1"/>
    <property type="molecule type" value="Genomic_DNA"/>
</dbReference>
<dbReference type="AlphaFoldDB" id="A0A7G9YH22"/>
<name>A0A7G9YH22_9EURY</name>
<dbReference type="Pfam" id="PF18929">
    <property type="entry name" value="DUF5678"/>
    <property type="match status" value="1"/>
</dbReference>
<reference evidence="2" key="1">
    <citation type="submission" date="2020-06" db="EMBL/GenBank/DDBJ databases">
        <title>Unique genomic features of the anaerobic methanotrophic archaea.</title>
        <authorList>
            <person name="Chadwick G.L."/>
            <person name="Skennerton C.T."/>
            <person name="Laso-Perez R."/>
            <person name="Leu A.O."/>
            <person name="Speth D.R."/>
            <person name="Yu H."/>
            <person name="Morgan-Lang C."/>
            <person name="Hatzenpichler R."/>
            <person name="Goudeau D."/>
            <person name="Malmstrom R."/>
            <person name="Brazelton W.J."/>
            <person name="Woyke T."/>
            <person name="Hallam S.J."/>
            <person name="Tyson G.W."/>
            <person name="Wegener G."/>
            <person name="Boetius A."/>
            <person name="Orphan V."/>
        </authorList>
    </citation>
    <scope>NUCLEOTIDE SEQUENCE</scope>
</reference>
<organism evidence="2">
    <name type="scientific">Candidatus Methanogaster sp. ANME-2c ERB4</name>
    <dbReference type="NCBI Taxonomy" id="2759911"/>
    <lineage>
        <taxon>Archaea</taxon>
        <taxon>Methanobacteriati</taxon>
        <taxon>Methanobacteriota</taxon>
        <taxon>Stenosarchaea group</taxon>
        <taxon>Methanomicrobia</taxon>
        <taxon>Methanosarcinales</taxon>
        <taxon>ANME-2 cluster</taxon>
        <taxon>Candidatus Methanogasteraceae</taxon>
        <taxon>Candidatus Methanogaster</taxon>
    </lineage>
</organism>